<keyword evidence="10" id="KW-1185">Reference proteome</keyword>
<keyword evidence="6" id="KW-0326">Glycosidase</keyword>
<dbReference type="InterPro" id="IPR057739">
    <property type="entry name" value="Glyco_hydro_29_N"/>
</dbReference>
<evidence type="ECO:0000313" key="10">
    <source>
        <dbReference type="Proteomes" id="UP000276603"/>
    </source>
</evidence>
<comment type="similarity">
    <text evidence="2">Belongs to the glycosyl hydrolase 29 family.</text>
</comment>
<dbReference type="InterPro" id="IPR031919">
    <property type="entry name" value="Fucosidase_C"/>
</dbReference>
<keyword evidence="4" id="KW-0732">Signal</keyword>
<evidence type="ECO:0000256" key="4">
    <source>
        <dbReference type="ARBA" id="ARBA00022729"/>
    </source>
</evidence>
<dbReference type="Pfam" id="PF01120">
    <property type="entry name" value="Alpha_L_fucos"/>
    <property type="match status" value="1"/>
</dbReference>
<dbReference type="GO" id="GO:0004560">
    <property type="term" value="F:alpha-L-fucosidase activity"/>
    <property type="evidence" value="ECO:0007669"/>
    <property type="project" value="InterPro"/>
</dbReference>
<dbReference type="InterPro" id="IPR016286">
    <property type="entry name" value="FUC_metazoa-typ"/>
</dbReference>
<feature type="domain" description="Glycoside hydrolase family 29 N-terminal" evidence="7">
    <location>
        <begin position="34"/>
        <end position="407"/>
    </location>
</feature>
<dbReference type="GO" id="GO:0016139">
    <property type="term" value="P:glycoside catabolic process"/>
    <property type="evidence" value="ECO:0007669"/>
    <property type="project" value="TreeGrafter"/>
</dbReference>
<dbReference type="GO" id="GO:0006004">
    <property type="term" value="P:fucose metabolic process"/>
    <property type="evidence" value="ECO:0007669"/>
    <property type="project" value="InterPro"/>
</dbReference>
<dbReference type="Gene3D" id="3.20.20.80">
    <property type="entry name" value="Glycosidases"/>
    <property type="match status" value="1"/>
</dbReference>
<protein>
    <recommendedName>
        <fullName evidence="3">alpha-L-fucosidase</fullName>
        <ecNumber evidence="3">3.2.1.51</ecNumber>
    </recommendedName>
</protein>
<reference evidence="9 10" key="1">
    <citation type="submission" date="2018-10" db="EMBL/GenBank/DDBJ databases">
        <title>Ulvibacterium marinum gen. nov., sp. nov., a novel marine bacterium of the family Flavobacteriaceae, isolated from a culture of the green alga Ulva prolifera.</title>
        <authorList>
            <person name="Zhang Z."/>
        </authorList>
    </citation>
    <scope>NUCLEOTIDE SEQUENCE [LARGE SCALE GENOMIC DNA]</scope>
    <source>
        <strain evidence="9 10">CCMM003</strain>
    </source>
</reference>
<dbReference type="AlphaFoldDB" id="A0A3B0C9Y5"/>
<dbReference type="Proteomes" id="UP000276603">
    <property type="component" value="Unassembled WGS sequence"/>
</dbReference>
<dbReference type="GO" id="GO:0005764">
    <property type="term" value="C:lysosome"/>
    <property type="evidence" value="ECO:0007669"/>
    <property type="project" value="TreeGrafter"/>
</dbReference>
<evidence type="ECO:0000256" key="6">
    <source>
        <dbReference type="ARBA" id="ARBA00023295"/>
    </source>
</evidence>
<dbReference type="InterPro" id="IPR017853">
    <property type="entry name" value="GH"/>
</dbReference>
<dbReference type="InterPro" id="IPR000933">
    <property type="entry name" value="Glyco_hydro_29"/>
</dbReference>
<dbReference type="EMBL" id="RBCJ01000002">
    <property type="protein sequence ID" value="RKN81831.1"/>
    <property type="molecule type" value="Genomic_DNA"/>
</dbReference>
<proteinExistence type="inferred from homology"/>
<evidence type="ECO:0000256" key="1">
    <source>
        <dbReference type="ARBA" id="ARBA00004071"/>
    </source>
</evidence>
<dbReference type="PANTHER" id="PTHR10030:SF37">
    <property type="entry name" value="ALPHA-L-FUCOSIDASE-RELATED"/>
    <property type="match status" value="1"/>
</dbReference>
<dbReference type="EC" id="3.2.1.51" evidence="3"/>
<evidence type="ECO:0000256" key="5">
    <source>
        <dbReference type="ARBA" id="ARBA00022801"/>
    </source>
</evidence>
<comment type="caution">
    <text evidence="9">The sequence shown here is derived from an EMBL/GenBank/DDBJ whole genome shotgun (WGS) entry which is preliminary data.</text>
</comment>
<dbReference type="Gene3D" id="2.60.40.1180">
    <property type="entry name" value="Golgi alpha-mannosidase II"/>
    <property type="match status" value="1"/>
</dbReference>
<comment type="function">
    <text evidence="1">Alpha-L-fucosidase is responsible for hydrolyzing the alpha-1,6-linked fucose joined to the reducing-end N-acetylglucosamine of the carbohydrate moieties of glycoproteins.</text>
</comment>
<evidence type="ECO:0000256" key="2">
    <source>
        <dbReference type="ARBA" id="ARBA00007951"/>
    </source>
</evidence>
<evidence type="ECO:0000259" key="8">
    <source>
        <dbReference type="Pfam" id="PF16757"/>
    </source>
</evidence>
<organism evidence="9 10">
    <name type="scientific">Ulvibacterium marinum</name>
    <dbReference type="NCBI Taxonomy" id="2419782"/>
    <lineage>
        <taxon>Bacteria</taxon>
        <taxon>Pseudomonadati</taxon>
        <taxon>Bacteroidota</taxon>
        <taxon>Flavobacteriia</taxon>
        <taxon>Flavobacteriales</taxon>
        <taxon>Flavobacteriaceae</taxon>
        <taxon>Ulvibacterium</taxon>
    </lineage>
</organism>
<dbReference type="Pfam" id="PF16757">
    <property type="entry name" value="Fucosidase_C"/>
    <property type="match status" value="1"/>
</dbReference>
<evidence type="ECO:0000313" key="9">
    <source>
        <dbReference type="EMBL" id="RKN81831.1"/>
    </source>
</evidence>
<feature type="domain" description="Alpha-L-fucosidase C-terminal" evidence="8">
    <location>
        <begin position="437"/>
        <end position="520"/>
    </location>
</feature>
<dbReference type="PANTHER" id="PTHR10030">
    <property type="entry name" value="ALPHA-L-FUCOSIDASE"/>
    <property type="match status" value="1"/>
</dbReference>
<sequence length="523" mass="61253">MNTLFSYISNYGIQNPKITLALWLLVLLIKPTFSQTNEYQADWESLRQHTTPEWFRDAKFGIYCHWGPYSVPEFENEWYSHWMYCNENNPEHELGKKYYQHHVKTYGPLNEFGYKDFIPMFRAEKFNAAEWADLFEKAGAKFAGPVSEHADGFAMWDSELTRWDAKDIGPKRDIMGELSQEIRKRDMKFVATFHRHWLLGWYPTWDETTDASDPEYADLYGPKMKRGDFKYPPSTHDLDNGFDGYYPMADEKFNQDWLDRLKEIVNKYNPDLVWFDNKMDVIGEAYRKEFLSYYYTNASQKNKEVVATYKFYDFAKGTAVLDVERARMSEMKDFPWLTDDSIDWKAWSHINDPDYKSANRIIDFLVDVVSKNGCLLLNITPKANGEIPELVKERLLEIGAWLNNNGEAIYGTRPWEIYGEGPAKVVEGHLSERKNADNTAKDIRYTTKDGILYAIVLDWPKKTVRLESLKKGNHLYHKKISSIQLLGYPKNLDYKINDDALHVDFPSEKVGEHAFVLKITPKS</sequence>
<evidence type="ECO:0000256" key="3">
    <source>
        <dbReference type="ARBA" id="ARBA00012662"/>
    </source>
</evidence>
<dbReference type="InterPro" id="IPR013780">
    <property type="entry name" value="Glyco_hydro_b"/>
</dbReference>
<evidence type="ECO:0000259" key="7">
    <source>
        <dbReference type="Pfam" id="PF01120"/>
    </source>
</evidence>
<name>A0A3B0C9Y5_9FLAO</name>
<keyword evidence="5" id="KW-0378">Hydrolase</keyword>
<dbReference type="SUPFAM" id="SSF51445">
    <property type="entry name" value="(Trans)glycosidases"/>
    <property type="match status" value="1"/>
</dbReference>
<dbReference type="RefSeq" id="WP_120711985.1">
    <property type="nucleotide sequence ID" value="NZ_RBCJ01000002.1"/>
</dbReference>
<dbReference type="OrthoDB" id="1095333at2"/>
<dbReference type="SMART" id="SM00812">
    <property type="entry name" value="Alpha_L_fucos"/>
    <property type="match status" value="1"/>
</dbReference>
<accession>A0A3B0C9Y5</accession>
<dbReference type="PIRSF" id="PIRSF001092">
    <property type="entry name" value="Alpha-L-fucosidase"/>
    <property type="match status" value="1"/>
</dbReference>
<gene>
    <name evidence="9" type="ORF">D7Z94_08090</name>
</gene>